<organism evidence="2 3">
    <name type="scientific">Sodaliphilus pleomorphus</name>
    <dbReference type="NCBI Taxonomy" id="2606626"/>
    <lineage>
        <taxon>Bacteria</taxon>
        <taxon>Pseudomonadati</taxon>
        <taxon>Bacteroidota</taxon>
        <taxon>Bacteroidia</taxon>
        <taxon>Bacteroidales</taxon>
        <taxon>Muribaculaceae</taxon>
        <taxon>Sodaliphilus</taxon>
    </lineage>
</organism>
<accession>A0A6L5XBE6</accession>
<evidence type="ECO:0000313" key="2">
    <source>
        <dbReference type="EMBL" id="MSS17680.1"/>
    </source>
</evidence>
<dbReference type="InterPro" id="IPR025187">
    <property type="entry name" value="DUF4112"/>
</dbReference>
<name>A0A6L5XBE6_9BACT</name>
<sequence length="160" mass="18275">MRKDKKYLLGHPLYRFMQRSEKWMDRYFVDPLLGLLLPGGWGDALSGLLALPAIYYSLWVVRSVPLTLAVTLNVLADVVLGLLPFMAGDVIDFFFRSYGRNMRLITGYVNGDKQVVAHVRRKAALSAVAIVVLLALLVVLMWLAWQLGQWVWQWLQQALQ</sequence>
<protein>
    <submittedName>
        <fullName evidence="2">DUF4112 domain-containing protein</fullName>
    </submittedName>
</protein>
<feature type="transmembrane region" description="Helical" evidence="1">
    <location>
        <begin position="123"/>
        <end position="145"/>
    </location>
</feature>
<reference evidence="2 3" key="1">
    <citation type="submission" date="2019-08" db="EMBL/GenBank/DDBJ databases">
        <title>In-depth cultivation of the pig gut microbiome towards novel bacterial diversity and tailored functional studies.</title>
        <authorList>
            <person name="Wylensek D."/>
            <person name="Hitch T.C.A."/>
            <person name="Clavel T."/>
        </authorList>
    </citation>
    <scope>NUCLEOTIDE SEQUENCE [LARGE SCALE GENOMIC DNA]</scope>
    <source>
        <strain evidence="2 3">Oil-RF-744-WCA-WT-10</strain>
    </source>
</reference>
<keyword evidence="1" id="KW-0812">Transmembrane</keyword>
<dbReference type="AlphaFoldDB" id="A0A6L5XBE6"/>
<feature type="transmembrane region" description="Helical" evidence="1">
    <location>
        <begin position="27"/>
        <end position="54"/>
    </location>
</feature>
<gene>
    <name evidence="2" type="ORF">FYJ29_07925</name>
</gene>
<evidence type="ECO:0000256" key="1">
    <source>
        <dbReference type="SAM" id="Phobius"/>
    </source>
</evidence>
<evidence type="ECO:0000313" key="3">
    <source>
        <dbReference type="Proteomes" id="UP000483362"/>
    </source>
</evidence>
<feature type="transmembrane region" description="Helical" evidence="1">
    <location>
        <begin position="74"/>
        <end position="95"/>
    </location>
</feature>
<keyword evidence="1" id="KW-1133">Transmembrane helix</keyword>
<keyword evidence="3" id="KW-1185">Reference proteome</keyword>
<dbReference type="RefSeq" id="WP_154327761.1">
    <property type="nucleotide sequence ID" value="NZ_CP045696.1"/>
</dbReference>
<proteinExistence type="predicted"/>
<dbReference type="Pfam" id="PF13430">
    <property type="entry name" value="DUF4112"/>
    <property type="match status" value="1"/>
</dbReference>
<comment type="caution">
    <text evidence="2">The sequence shown here is derived from an EMBL/GenBank/DDBJ whole genome shotgun (WGS) entry which is preliminary data.</text>
</comment>
<keyword evidence="1" id="KW-0472">Membrane</keyword>
<dbReference type="EMBL" id="VULT01000011">
    <property type="protein sequence ID" value="MSS17680.1"/>
    <property type="molecule type" value="Genomic_DNA"/>
</dbReference>
<dbReference type="Proteomes" id="UP000483362">
    <property type="component" value="Unassembled WGS sequence"/>
</dbReference>